<gene>
    <name evidence="2" type="ORF">GCM10011322_26530</name>
</gene>
<evidence type="ECO:0000313" key="2">
    <source>
        <dbReference type="EMBL" id="GGK38168.1"/>
    </source>
</evidence>
<name>A0A917V564_9HYPH</name>
<dbReference type="InterPro" id="IPR050834">
    <property type="entry name" value="Glycosyltransf_2"/>
</dbReference>
<feature type="domain" description="Glycosyltransferase 2-like" evidence="1">
    <location>
        <begin position="5"/>
        <end position="129"/>
    </location>
</feature>
<sequence length="324" mass="34307">MIAASVIVAAHDAESSIGAAIASALGQSLREIEVIVVDDASRDRTREVARARGEGDPRLRIIDLPQNGGPARARNAGIAAARGRFVAILDADDAFEPTRLETLIAHAEQTGADMVCDDLLLVDGDTGENLGPMFGPGGLPPTLDAAAFALADLPDPRAPRRGAGFLKPVVSRAFLERHGLAYPETMRFAEDYTFALACLLAGARWRIVSAPLYRYAVHSQSLTARHRAVDLEALRDADAAALARLPADCDPGTREALVLHHAGARRRAAWARFVEDYKAGSLGGAVRAACADADTLRHVAGQCLAHLRERGMPRRPGAPAGAGR</sequence>
<dbReference type="Proteomes" id="UP000600449">
    <property type="component" value="Unassembled WGS sequence"/>
</dbReference>
<dbReference type="InterPro" id="IPR029044">
    <property type="entry name" value="Nucleotide-diphossugar_trans"/>
</dbReference>
<dbReference type="CDD" id="cd00761">
    <property type="entry name" value="Glyco_tranf_GTA_type"/>
    <property type="match status" value="1"/>
</dbReference>
<protein>
    <submittedName>
        <fullName evidence="2">Glycosyl transferase</fullName>
    </submittedName>
</protein>
<dbReference type="EMBL" id="BMMF01000007">
    <property type="protein sequence ID" value="GGK38168.1"/>
    <property type="molecule type" value="Genomic_DNA"/>
</dbReference>
<keyword evidence="3" id="KW-1185">Reference proteome</keyword>
<evidence type="ECO:0000259" key="1">
    <source>
        <dbReference type="Pfam" id="PF00535"/>
    </source>
</evidence>
<comment type="caution">
    <text evidence="2">The sequence shown here is derived from an EMBL/GenBank/DDBJ whole genome shotgun (WGS) entry which is preliminary data.</text>
</comment>
<dbReference type="Gene3D" id="3.90.550.10">
    <property type="entry name" value="Spore Coat Polysaccharide Biosynthesis Protein SpsA, Chain A"/>
    <property type="match status" value="1"/>
</dbReference>
<dbReference type="PANTHER" id="PTHR43685:SF2">
    <property type="entry name" value="GLYCOSYLTRANSFERASE 2-LIKE DOMAIN-CONTAINING PROTEIN"/>
    <property type="match status" value="1"/>
</dbReference>
<dbReference type="GO" id="GO:0016740">
    <property type="term" value="F:transferase activity"/>
    <property type="evidence" value="ECO:0007669"/>
    <property type="project" value="UniProtKB-KW"/>
</dbReference>
<dbReference type="Pfam" id="PF00535">
    <property type="entry name" value="Glycos_transf_2"/>
    <property type="match status" value="1"/>
</dbReference>
<keyword evidence="2" id="KW-0808">Transferase</keyword>
<reference evidence="2 3" key="1">
    <citation type="journal article" date="2014" name="Int. J. Syst. Evol. Microbiol.">
        <title>Complete genome sequence of Corynebacterium casei LMG S-19264T (=DSM 44701T), isolated from a smear-ripened cheese.</title>
        <authorList>
            <consortium name="US DOE Joint Genome Institute (JGI-PGF)"/>
            <person name="Walter F."/>
            <person name="Albersmeier A."/>
            <person name="Kalinowski J."/>
            <person name="Ruckert C."/>
        </authorList>
    </citation>
    <scope>NUCLEOTIDE SEQUENCE [LARGE SCALE GENOMIC DNA]</scope>
    <source>
        <strain evidence="2 3">CGMCC 1.9161</strain>
    </source>
</reference>
<organism evidence="2 3">
    <name type="scientific">Salinarimonas ramus</name>
    <dbReference type="NCBI Taxonomy" id="690164"/>
    <lineage>
        <taxon>Bacteria</taxon>
        <taxon>Pseudomonadati</taxon>
        <taxon>Pseudomonadota</taxon>
        <taxon>Alphaproteobacteria</taxon>
        <taxon>Hyphomicrobiales</taxon>
        <taxon>Salinarimonadaceae</taxon>
        <taxon>Salinarimonas</taxon>
    </lineage>
</organism>
<evidence type="ECO:0000313" key="3">
    <source>
        <dbReference type="Proteomes" id="UP000600449"/>
    </source>
</evidence>
<dbReference type="AlphaFoldDB" id="A0A917V564"/>
<proteinExistence type="predicted"/>
<dbReference type="PANTHER" id="PTHR43685">
    <property type="entry name" value="GLYCOSYLTRANSFERASE"/>
    <property type="match status" value="1"/>
</dbReference>
<dbReference type="RefSeq" id="WP_188913716.1">
    <property type="nucleotide sequence ID" value="NZ_BMMF01000007.1"/>
</dbReference>
<dbReference type="InterPro" id="IPR001173">
    <property type="entry name" value="Glyco_trans_2-like"/>
</dbReference>
<accession>A0A917V564</accession>
<dbReference type="SUPFAM" id="SSF53448">
    <property type="entry name" value="Nucleotide-diphospho-sugar transferases"/>
    <property type="match status" value="1"/>
</dbReference>